<evidence type="ECO:0000313" key="3">
    <source>
        <dbReference type="WBParaSite" id="OFLC_0000150701-mRNA-1"/>
    </source>
</evidence>
<reference evidence="3" key="2">
    <citation type="submission" date="2016-06" db="UniProtKB">
        <authorList>
            <consortium name="WormBaseParasite"/>
        </authorList>
    </citation>
    <scope>IDENTIFICATION</scope>
</reference>
<evidence type="ECO:0000313" key="1">
    <source>
        <dbReference type="EMBL" id="OZC10112.1"/>
    </source>
</evidence>
<name>A0A183H1Z8_9BILA</name>
<reference evidence="1 2" key="1">
    <citation type="submission" date="2015-12" db="EMBL/GenBank/DDBJ databases">
        <title>Draft genome of the nematode, Onchocerca flexuosa.</title>
        <authorList>
            <person name="Mitreva M."/>
        </authorList>
    </citation>
    <scope>NUCLEOTIDE SEQUENCE [LARGE SCALE GENOMIC DNA]</scope>
    <source>
        <strain evidence="1">Red Deer</strain>
    </source>
</reference>
<protein>
    <submittedName>
        <fullName evidence="3">Ovule protein</fullName>
    </submittedName>
</protein>
<proteinExistence type="predicted"/>
<keyword evidence="2" id="KW-1185">Reference proteome</keyword>
<organism evidence="3">
    <name type="scientific">Onchocerca flexuosa</name>
    <dbReference type="NCBI Taxonomy" id="387005"/>
    <lineage>
        <taxon>Eukaryota</taxon>
        <taxon>Metazoa</taxon>
        <taxon>Ecdysozoa</taxon>
        <taxon>Nematoda</taxon>
        <taxon>Chromadorea</taxon>
        <taxon>Rhabditida</taxon>
        <taxon>Spirurina</taxon>
        <taxon>Spiruromorpha</taxon>
        <taxon>Filarioidea</taxon>
        <taxon>Onchocercidae</taxon>
        <taxon>Onchocerca</taxon>
    </lineage>
</organism>
<accession>A0A183H1Z8</accession>
<sequence>MHLPEISWDNLDKACMYTMISGSKQSYYNQLKESRKRESGAEEELKMQQIPHHQYVGSLHSLIYDR</sequence>
<dbReference type="Proteomes" id="UP000242913">
    <property type="component" value="Unassembled WGS sequence"/>
</dbReference>
<dbReference type="WBParaSite" id="OFLC_0000150701-mRNA-1">
    <property type="protein sequence ID" value="OFLC_0000150701-mRNA-1"/>
    <property type="gene ID" value="OFLC_0000150701"/>
</dbReference>
<evidence type="ECO:0000313" key="2">
    <source>
        <dbReference type="Proteomes" id="UP000242913"/>
    </source>
</evidence>
<dbReference type="AlphaFoldDB" id="A0A183H1Z8"/>
<dbReference type="EMBL" id="KZ269988">
    <property type="protein sequence ID" value="OZC10112.1"/>
    <property type="molecule type" value="Genomic_DNA"/>
</dbReference>
<gene>
    <name evidence="1" type="ORF">X798_02702</name>
</gene>